<evidence type="ECO:0000313" key="2">
    <source>
        <dbReference type="Proteomes" id="UP000887116"/>
    </source>
</evidence>
<comment type="caution">
    <text evidence="1">The sequence shown here is derived from an EMBL/GenBank/DDBJ whole genome shotgun (WGS) entry which is preliminary data.</text>
</comment>
<gene>
    <name evidence="1" type="ORF">TNCT_246941</name>
</gene>
<sequence length="30" mass="3458">MICELLKLEQNIELSEEMETKNGKICAFCP</sequence>
<evidence type="ECO:0000313" key="1">
    <source>
        <dbReference type="EMBL" id="GFQ69723.1"/>
    </source>
</evidence>
<accession>A0A8X6KER3</accession>
<organism evidence="1 2">
    <name type="scientific">Trichonephila clavata</name>
    <name type="common">Joro spider</name>
    <name type="synonym">Nephila clavata</name>
    <dbReference type="NCBI Taxonomy" id="2740835"/>
    <lineage>
        <taxon>Eukaryota</taxon>
        <taxon>Metazoa</taxon>
        <taxon>Ecdysozoa</taxon>
        <taxon>Arthropoda</taxon>
        <taxon>Chelicerata</taxon>
        <taxon>Arachnida</taxon>
        <taxon>Araneae</taxon>
        <taxon>Araneomorphae</taxon>
        <taxon>Entelegynae</taxon>
        <taxon>Araneoidea</taxon>
        <taxon>Nephilidae</taxon>
        <taxon>Trichonephila</taxon>
    </lineage>
</organism>
<protein>
    <submittedName>
        <fullName evidence="1">Uncharacterized protein</fullName>
    </submittedName>
</protein>
<dbReference type="EMBL" id="BMAO01000868">
    <property type="protein sequence ID" value="GFQ69723.1"/>
    <property type="molecule type" value="Genomic_DNA"/>
</dbReference>
<dbReference type="Proteomes" id="UP000887116">
    <property type="component" value="Unassembled WGS sequence"/>
</dbReference>
<feature type="non-terminal residue" evidence="1">
    <location>
        <position position="30"/>
    </location>
</feature>
<proteinExistence type="predicted"/>
<keyword evidence="2" id="KW-1185">Reference proteome</keyword>
<reference evidence="1" key="1">
    <citation type="submission" date="2020-07" db="EMBL/GenBank/DDBJ databases">
        <title>Multicomponent nature underlies the extraordinary mechanical properties of spider dragline silk.</title>
        <authorList>
            <person name="Kono N."/>
            <person name="Nakamura H."/>
            <person name="Mori M."/>
            <person name="Yoshida Y."/>
            <person name="Ohtoshi R."/>
            <person name="Malay A.D."/>
            <person name="Moran D.A.P."/>
            <person name="Tomita M."/>
            <person name="Numata K."/>
            <person name="Arakawa K."/>
        </authorList>
    </citation>
    <scope>NUCLEOTIDE SEQUENCE</scope>
</reference>
<dbReference type="AlphaFoldDB" id="A0A8X6KER3"/>
<name>A0A8X6KER3_TRICU</name>